<dbReference type="InterPro" id="IPR016181">
    <property type="entry name" value="Acyl_CoA_acyltransferase"/>
</dbReference>
<dbReference type="OrthoDB" id="8750087at2"/>
<protein>
    <recommendedName>
        <fullName evidence="3">N-acetyltransferase domain-containing protein</fullName>
    </recommendedName>
</protein>
<evidence type="ECO:0008006" key="3">
    <source>
        <dbReference type="Google" id="ProtNLM"/>
    </source>
</evidence>
<dbReference type="SUPFAM" id="SSF55729">
    <property type="entry name" value="Acyl-CoA N-acyltransferases (Nat)"/>
    <property type="match status" value="1"/>
</dbReference>
<reference evidence="2" key="1">
    <citation type="submission" date="2016-11" db="EMBL/GenBank/DDBJ databases">
        <authorList>
            <person name="Varghese N."/>
            <person name="Submissions S."/>
        </authorList>
    </citation>
    <scope>NUCLEOTIDE SEQUENCE [LARGE SCALE GENOMIC DNA]</scope>
    <source>
        <strain evidence="2">CGMCC 1.6496</strain>
    </source>
</reference>
<gene>
    <name evidence="1" type="ORF">SAMN05421807_10371</name>
</gene>
<evidence type="ECO:0000313" key="2">
    <source>
        <dbReference type="Proteomes" id="UP000184079"/>
    </source>
</evidence>
<dbReference type="Proteomes" id="UP000184079">
    <property type="component" value="Unassembled WGS sequence"/>
</dbReference>
<sequence>MHTSIITTGKLPLHGQAFFVRFLHKEDIHEILHLQTMVKNALEVPDFLQPLTAEEYKSILGGCGSIIGVFVNNKLIAFRAMLIPKMNDPEHLGIDLRLNEYQRKKMLYSEISNVHPAFRGNRLQSYMGRLLFDQIDQQSFRYVATTVAPLNIASLKDKLALGMAICSLKEKYNGKLRYILFRDLHTTDDTPFYCDKQEVNIQDITKQQQLIKKGYRGISLQEKEQMYWVCFIKEQRRWSPV</sequence>
<accession>A0A1M5PID4</accession>
<evidence type="ECO:0000313" key="1">
    <source>
        <dbReference type="EMBL" id="SHH01289.1"/>
    </source>
</evidence>
<proteinExistence type="predicted"/>
<name>A0A1M5PID4_9BACI</name>
<dbReference type="RefSeq" id="WP_073005875.1">
    <property type="nucleotide sequence ID" value="NZ_FQXD01000003.1"/>
</dbReference>
<keyword evidence="2" id="KW-1185">Reference proteome</keyword>
<dbReference type="AlphaFoldDB" id="A0A1M5PID4"/>
<organism evidence="1 2">
    <name type="scientific">Virgibacillus chiguensis</name>
    <dbReference type="NCBI Taxonomy" id="411959"/>
    <lineage>
        <taxon>Bacteria</taxon>
        <taxon>Bacillati</taxon>
        <taxon>Bacillota</taxon>
        <taxon>Bacilli</taxon>
        <taxon>Bacillales</taxon>
        <taxon>Bacillaceae</taxon>
        <taxon>Virgibacillus</taxon>
    </lineage>
</organism>
<dbReference type="EMBL" id="FQXD01000003">
    <property type="protein sequence ID" value="SHH01289.1"/>
    <property type="molecule type" value="Genomic_DNA"/>
</dbReference>